<gene>
    <name evidence="1" type="ORF">UFOVP755_82</name>
</gene>
<dbReference type="EMBL" id="LR798356">
    <property type="protein sequence ID" value="CAB5226177.1"/>
    <property type="molecule type" value="Genomic_DNA"/>
</dbReference>
<sequence>MRLKGINMKSYKDYQSNQTPIEKSELQNSVKTEQIKKALENSSIITGTPSVNYTNEQPLGQQVSNTLSDYAKNQIGKQIADGFTSDVYKDSAFNQSYNGVEDFANRFGNKLGMSWQKTSPFDFLGLTDNLQSAIDPVKGGIDTIKGIIDLVVAVIDFVANLLILTANLVQAILTAFIKLLEAVRDLLVNTNMFVLNASEKALTDRSVYNQLMEKAVPSLKTNQDIIPDLLTSRYFTPSETIRRISLSYDDEFDKNRPIGVTGGDIHLVVMPYLLAPNIGNIIQLYTQFLALLDKKAFKDILDRINNMANPDYVNKLKDRQYPYYLYKDGQGQSPNWTKKGLSDITGVDAIVNSLNKLIATIKVANSAVELFKQAVRLFQQRVKQIQAIIDRILTAIQDLIQLTTIPIGALTMFGTGSIDTVQQAFLDSLNHPTSPLQEKDDEGNLLIQSQANVSMLAYVIHLQLGTGSAIEFLKALFSIRDAAVNVYSGATNTSNIQVSYDNI</sequence>
<organism evidence="1">
    <name type="scientific">uncultured Caudovirales phage</name>
    <dbReference type="NCBI Taxonomy" id="2100421"/>
    <lineage>
        <taxon>Viruses</taxon>
        <taxon>Duplodnaviria</taxon>
        <taxon>Heunggongvirae</taxon>
        <taxon>Uroviricota</taxon>
        <taxon>Caudoviricetes</taxon>
        <taxon>Peduoviridae</taxon>
        <taxon>Maltschvirus</taxon>
        <taxon>Maltschvirus maltsch</taxon>
    </lineage>
</organism>
<protein>
    <submittedName>
        <fullName evidence="1">Uncharacterized protein</fullName>
    </submittedName>
</protein>
<proteinExistence type="predicted"/>
<accession>A0A6J7X8I1</accession>
<reference evidence="1" key="1">
    <citation type="submission" date="2020-05" db="EMBL/GenBank/DDBJ databases">
        <authorList>
            <person name="Chiriac C."/>
            <person name="Salcher M."/>
            <person name="Ghai R."/>
            <person name="Kavagutti S V."/>
        </authorList>
    </citation>
    <scope>NUCLEOTIDE SEQUENCE</scope>
</reference>
<evidence type="ECO:0000313" key="1">
    <source>
        <dbReference type="EMBL" id="CAB5226177.1"/>
    </source>
</evidence>
<name>A0A6J7X8I1_9CAUD</name>